<dbReference type="PANTHER" id="PTHR43080:SF2">
    <property type="entry name" value="CBS DOMAIN-CONTAINING PROTEIN"/>
    <property type="match status" value="1"/>
</dbReference>
<dbReference type="InterPro" id="IPR046342">
    <property type="entry name" value="CBS_dom_sf"/>
</dbReference>
<dbReference type="PANTHER" id="PTHR43080">
    <property type="entry name" value="CBS DOMAIN-CONTAINING PROTEIN CBSX3, MITOCHONDRIAL"/>
    <property type="match status" value="1"/>
</dbReference>
<dbReference type="Pfam" id="PF03445">
    <property type="entry name" value="DUF294"/>
    <property type="match status" value="1"/>
</dbReference>
<dbReference type="InterPro" id="IPR018490">
    <property type="entry name" value="cNMP-bd_dom_sf"/>
</dbReference>
<dbReference type="PROSITE" id="PS51371">
    <property type="entry name" value="CBS"/>
    <property type="match status" value="1"/>
</dbReference>
<dbReference type="SMART" id="SM00116">
    <property type="entry name" value="CBS"/>
    <property type="match status" value="2"/>
</dbReference>
<evidence type="ECO:0000259" key="3">
    <source>
        <dbReference type="PROSITE" id="PS51371"/>
    </source>
</evidence>
<dbReference type="CDD" id="cd05401">
    <property type="entry name" value="NT_GlnE_GlnD_like"/>
    <property type="match status" value="1"/>
</dbReference>
<reference evidence="4 5" key="1">
    <citation type="submission" date="2018-02" db="EMBL/GenBank/DDBJ databases">
        <authorList>
            <person name="Cohen D.B."/>
            <person name="Kent A.D."/>
        </authorList>
    </citation>
    <scope>NUCLEOTIDE SEQUENCE [LARGE SCALE GENOMIC DNA]</scope>
    <source>
        <strain evidence="4">1</strain>
    </source>
</reference>
<dbReference type="SUPFAM" id="SSF81301">
    <property type="entry name" value="Nucleotidyltransferase"/>
    <property type="match status" value="1"/>
</dbReference>
<dbReference type="SUPFAM" id="SSF54631">
    <property type="entry name" value="CBS-domain pair"/>
    <property type="match status" value="1"/>
</dbReference>
<evidence type="ECO:0000313" key="4">
    <source>
        <dbReference type="EMBL" id="SPD87370.1"/>
    </source>
</evidence>
<dbReference type="InterPro" id="IPR005105">
    <property type="entry name" value="GlnD_Uridyltrans_N"/>
</dbReference>
<name>A0A2N9JH02_9ACTN</name>
<dbReference type="Pfam" id="PF10335">
    <property type="entry name" value="DUF294_C"/>
    <property type="match status" value="1"/>
</dbReference>
<dbReference type="Gene3D" id="2.60.120.10">
    <property type="entry name" value="Jelly Rolls"/>
    <property type="match status" value="1"/>
</dbReference>
<dbReference type="CDD" id="cd00038">
    <property type="entry name" value="CAP_ED"/>
    <property type="match status" value="1"/>
</dbReference>
<feature type="domain" description="CBS" evidence="3">
    <location>
        <begin position="215"/>
        <end position="272"/>
    </location>
</feature>
<dbReference type="KEGG" id="mgg:MPLG2_2340"/>
<keyword evidence="5" id="KW-1185">Reference proteome</keyword>
<dbReference type="GO" id="GO:0008773">
    <property type="term" value="F:[protein-PII] uridylyltransferase activity"/>
    <property type="evidence" value="ECO:0007669"/>
    <property type="project" value="InterPro"/>
</dbReference>
<dbReference type="EMBL" id="LT985188">
    <property type="protein sequence ID" value="SPD87370.1"/>
    <property type="molecule type" value="Genomic_DNA"/>
</dbReference>
<dbReference type="InterPro" id="IPR018821">
    <property type="entry name" value="DUF294_put_nucleoTrafse_sb-bd"/>
</dbReference>
<dbReference type="AlphaFoldDB" id="A0A2N9JH02"/>
<dbReference type="InterPro" id="IPR043519">
    <property type="entry name" value="NT_sf"/>
</dbReference>
<dbReference type="Proteomes" id="UP000238164">
    <property type="component" value="Chromosome 1"/>
</dbReference>
<evidence type="ECO:0000256" key="1">
    <source>
        <dbReference type="ARBA" id="ARBA00023122"/>
    </source>
</evidence>
<protein>
    <submittedName>
        <fullName evidence="4">CBS domain-containing protein</fullName>
    </submittedName>
</protein>
<dbReference type="InterPro" id="IPR014710">
    <property type="entry name" value="RmlC-like_jellyroll"/>
</dbReference>
<dbReference type="InterPro" id="IPR000644">
    <property type="entry name" value="CBS_dom"/>
</dbReference>
<dbReference type="InterPro" id="IPR051257">
    <property type="entry name" value="Diverse_CBS-Domain"/>
</dbReference>
<keyword evidence="1 2" id="KW-0129">CBS domain</keyword>
<evidence type="ECO:0000256" key="2">
    <source>
        <dbReference type="PROSITE-ProRule" id="PRU00703"/>
    </source>
</evidence>
<evidence type="ECO:0000313" key="5">
    <source>
        <dbReference type="Proteomes" id="UP000238164"/>
    </source>
</evidence>
<proteinExistence type="predicted"/>
<dbReference type="Pfam" id="PF00571">
    <property type="entry name" value="CBS"/>
    <property type="match status" value="1"/>
</dbReference>
<dbReference type="SUPFAM" id="SSF51206">
    <property type="entry name" value="cAMP-binding domain-like"/>
    <property type="match status" value="1"/>
</dbReference>
<sequence>MNAAAVLAVAPPFDLLPKRVRTTLIAASQERRFEAGELILDAFRTTPAQVGVLLAGAVELWVEGERAEAQSAPDEPDLRLGAGAVFGLDASLTGRAIGPRVVAAEASTVLLVPAADVERAMADGAGEAPDRSGRHALVLTPPHLRVDDLLTTRPLVLPAGLSVQQVAAALTEQGGEGLAAIRREDGTLGVITDRSLREQVLAAGLPGSVPIEQVLVTDLPRVTSGASAAEALALLLDSRAARVLVLDEAGDLLGCVDRGDLIASAAAPGVALNERLLRAGSVDEVQQLAARLPGLLGDLLDGGLSSAGVLSVYSTLVDSVARRVLDLVFEAHPGLDPDGFTWLALGSNGRRETTLSSDVDSAAVFPDGTSQGEIDRYRQVFAEVTTALSGAGLGADSHGATAAHQNFARTASDWRQSAETWLADPVAAQGATMASLLLDARSIHGRTELVKVTDLFAGLRRSTGTMRLLLSESLAKRAKVRRLETLFLHRHPFDIKQHALLPIVNLARFAALAIGSPALPTAERLRAASGSTMLPERQARTLVEVYGVLQSIRLRHQLRQVQQGRPATDIVDLGQVSAIDQSVILRAVREIAAVQKRVFNISRYEEPDEWLRPESDGGGA</sequence>
<dbReference type="RefSeq" id="WP_105186120.1">
    <property type="nucleotide sequence ID" value="NZ_BAAAGO010000062.1"/>
</dbReference>
<dbReference type="InterPro" id="IPR000595">
    <property type="entry name" value="cNMP-bd_dom"/>
</dbReference>
<gene>
    <name evidence="4" type="ORF">MPLG2_2340</name>
</gene>
<organism evidence="4 5">
    <name type="scientific">Micropruina glycogenica</name>
    <dbReference type="NCBI Taxonomy" id="75385"/>
    <lineage>
        <taxon>Bacteria</taxon>
        <taxon>Bacillati</taxon>
        <taxon>Actinomycetota</taxon>
        <taxon>Actinomycetes</taxon>
        <taxon>Propionibacteriales</taxon>
        <taxon>Nocardioidaceae</taxon>
        <taxon>Micropruina</taxon>
    </lineage>
</organism>
<dbReference type="Gene3D" id="3.10.580.10">
    <property type="entry name" value="CBS-domain"/>
    <property type="match status" value="1"/>
</dbReference>
<accession>A0A2N9JH02</accession>
<dbReference type="OrthoDB" id="9789996at2"/>